<accession>A3C742</accession>
<protein>
    <submittedName>
        <fullName evidence="1">Uncharacterized protein</fullName>
    </submittedName>
</protein>
<dbReference type="Proteomes" id="UP000007752">
    <property type="component" value="Chromosome 10"/>
</dbReference>
<evidence type="ECO:0000313" key="1">
    <source>
        <dbReference type="EMBL" id="EAZ16905.1"/>
    </source>
</evidence>
<reference evidence="1" key="1">
    <citation type="journal article" date="2005" name="PLoS Biol.">
        <title>The genomes of Oryza sativa: a history of duplications.</title>
        <authorList>
            <person name="Yu J."/>
            <person name="Wang J."/>
            <person name="Lin W."/>
            <person name="Li S."/>
            <person name="Li H."/>
            <person name="Zhou J."/>
            <person name="Ni P."/>
            <person name="Dong W."/>
            <person name="Hu S."/>
            <person name="Zeng C."/>
            <person name="Zhang J."/>
            <person name="Zhang Y."/>
            <person name="Li R."/>
            <person name="Xu Z."/>
            <person name="Li S."/>
            <person name="Li X."/>
            <person name="Zheng H."/>
            <person name="Cong L."/>
            <person name="Lin L."/>
            <person name="Yin J."/>
            <person name="Geng J."/>
            <person name="Li G."/>
            <person name="Shi J."/>
            <person name="Liu J."/>
            <person name="Lv H."/>
            <person name="Li J."/>
            <person name="Wang J."/>
            <person name="Deng Y."/>
            <person name="Ran L."/>
            <person name="Shi X."/>
            <person name="Wang X."/>
            <person name="Wu Q."/>
            <person name="Li C."/>
            <person name="Ren X."/>
            <person name="Wang J."/>
            <person name="Wang X."/>
            <person name="Li D."/>
            <person name="Liu D."/>
            <person name="Zhang X."/>
            <person name="Ji Z."/>
            <person name="Zhao W."/>
            <person name="Sun Y."/>
            <person name="Zhang Z."/>
            <person name="Bao J."/>
            <person name="Han Y."/>
            <person name="Dong L."/>
            <person name="Ji J."/>
            <person name="Chen P."/>
            <person name="Wu S."/>
            <person name="Liu J."/>
            <person name="Xiao Y."/>
            <person name="Bu D."/>
            <person name="Tan J."/>
            <person name="Yang L."/>
            <person name="Ye C."/>
            <person name="Zhang J."/>
            <person name="Xu J."/>
            <person name="Zhou Y."/>
            <person name="Yu Y."/>
            <person name="Zhang B."/>
            <person name="Zhuang S."/>
            <person name="Wei H."/>
            <person name="Liu B."/>
            <person name="Lei M."/>
            <person name="Yu H."/>
            <person name="Li Y."/>
            <person name="Xu H."/>
            <person name="Wei S."/>
            <person name="He X."/>
            <person name="Fang L."/>
            <person name="Zhang Z."/>
            <person name="Zhang Y."/>
            <person name="Huang X."/>
            <person name="Su Z."/>
            <person name="Tong W."/>
            <person name="Li J."/>
            <person name="Tong Z."/>
            <person name="Li S."/>
            <person name="Ye J."/>
            <person name="Wang L."/>
            <person name="Fang L."/>
            <person name="Lei T."/>
            <person name="Chen C."/>
            <person name="Chen H."/>
            <person name="Xu Z."/>
            <person name="Li H."/>
            <person name="Huang H."/>
            <person name="Zhang F."/>
            <person name="Xu H."/>
            <person name="Li N."/>
            <person name="Zhao C."/>
            <person name="Li S."/>
            <person name="Dong L."/>
            <person name="Huang Y."/>
            <person name="Li L."/>
            <person name="Xi Y."/>
            <person name="Qi Q."/>
            <person name="Li W."/>
            <person name="Zhang B."/>
            <person name="Hu W."/>
            <person name="Zhang Y."/>
            <person name="Tian X."/>
            <person name="Jiao Y."/>
            <person name="Liang X."/>
            <person name="Jin J."/>
            <person name="Gao L."/>
            <person name="Zheng W."/>
            <person name="Hao B."/>
            <person name="Liu S."/>
            <person name="Wang W."/>
            <person name="Yuan L."/>
            <person name="Cao M."/>
            <person name="McDermott J."/>
            <person name="Samudrala R."/>
            <person name="Wang J."/>
            <person name="Wong G.K."/>
            <person name="Yang H."/>
        </authorList>
    </citation>
    <scope>NUCLEOTIDE SEQUENCE [LARGE SCALE GENOMIC DNA]</scope>
</reference>
<sequence length="262" mass="28620">MEAAIVALLAKKEALREAPSSSPRRLPLQPRAAVEPTRLIILPFQYSMEASLICKSEVKLSRAEQSIQLAQMALRRSAAAAMSWPSARVTMLGDSMATTSSVVNPSSSQRSSSLPAATIPGRITVLCSPGRRRSLSISPFSPTSTATLDRSMPHCIDSSFLVIQKWPVQLRRVSAYASMPAVSGDVDRRRATAVRVAVGTAVGIECVRVGRALHWPRSRPAAAVGWLHRSPSEETQYDRELRDSYPARRIPDSQLDLAFRES</sequence>
<dbReference type="HOGENOM" id="CLU_2519256_0_0_1"/>
<gene>
    <name evidence="1" type="ORF">OsJ_32384</name>
</gene>
<organism evidence="1">
    <name type="scientific">Oryza sativa subsp. japonica</name>
    <name type="common">Rice</name>
    <dbReference type="NCBI Taxonomy" id="39947"/>
    <lineage>
        <taxon>Eukaryota</taxon>
        <taxon>Viridiplantae</taxon>
        <taxon>Streptophyta</taxon>
        <taxon>Embryophyta</taxon>
        <taxon>Tracheophyta</taxon>
        <taxon>Spermatophyta</taxon>
        <taxon>Magnoliopsida</taxon>
        <taxon>Liliopsida</taxon>
        <taxon>Poales</taxon>
        <taxon>Poaceae</taxon>
        <taxon>BOP clade</taxon>
        <taxon>Oryzoideae</taxon>
        <taxon>Oryzeae</taxon>
        <taxon>Oryzinae</taxon>
        <taxon>Oryza</taxon>
        <taxon>Oryza sativa</taxon>
    </lineage>
</organism>
<dbReference type="AlphaFoldDB" id="A3C742"/>
<name>A3C742_ORYSJ</name>
<reference evidence="1" key="2">
    <citation type="submission" date="2008-12" db="EMBL/GenBank/DDBJ databases">
        <title>Improved gene annotation of the rice (Oryza sativa) genomes.</title>
        <authorList>
            <person name="Wang J."/>
            <person name="Li R."/>
            <person name="Fan W."/>
            <person name="Huang Q."/>
            <person name="Zhang J."/>
            <person name="Zhou Y."/>
            <person name="Hu Y."/>
            <person name="Zi S."/>
            <person name="Li J."/>
            <person name="Ni P."/>
            <person name="Zheng H."/>
            <person name="Zhang Y."/>
            <person name="Zhao M."/>
            <person name="Hao Q."/>
            <person name="McDermott J."/>
            <person name="Samudrala R."/>
            <person name="Kristiansen K."/>
            <person name="Wong G.K.-S."/>
        </authorList>
    </citation>
    <scope>NUCLEOTIDE SEQUENCE</scope>
</reference>
<proteinExistence type="predicted"/>
<dbReference type="EMBL" id="CM000147">
    <property type="protein sequence ID" value="EAZ16905.1"/>
    <property type="molecule type" value="Genomic_DNA"/>
</dbReference>